<gene>
    <name evidence="6" type="ORF">BJ993_001331</name>
</gene>
<feature type="domain" description="SGNH hydrolase-type esterase" evidence="5">
    <location>
        <begin position="55"/>
        <end position="287"/>
    </location>
</feature>
<evidence type="ECO:0000259" key="5">
    <source>
        <dbReference type="Pfam" id="PF13472"/>
    </source>
</evidence>
<evidence type="ECO:0000313" key="7">
    <source>
        <dbReference type="Proteomes" id="UP000562045"/>
    </source>
</evidence>
<evidence type="ECO:0000256" key="1">
    <source>
        <dbReference type="PIRSR" id="PIRSR637460-1"/>
    </source>
</evidence>
<dbReference type="InterPro" id="IPR037460">
    <property type="entry name" value="SEST-like"/>
</dbReference>
<dbReference type="Pfam" id="PF13472">
    <property type="entry name" value="Lipase_GDSL_2"/>
    <property type="match status" value="1"/>
</dbReference>
<feature type="active site" description="Nucleophile" evidence="1">
    <location>
        <position position="59"/>
    </location>
</feature>
<protein>
    <submittedName>
        <fullName evidence="6">Lysophospholipase L1-like esterase</fullName>
    </submittedName>
</protein>
<dbReference type="AlphaFoldDB" id="A0A7Z0CK16"/>
<dbReference type="GO" id="GO:0004806">
    <property type="term" value="F:triacylglycerol lipase activity"/>
    <property type="evidence" value="ECO:0007669"/>
    <property type="project" value="TreeGrafter"/>
</dbReference>
<dbReference type="SUPFAM" id="SSF52266">
    <property type="entry name" value="SGNH hydrolase"/>
    <property type="match status" value="1"/>
</dbReference>
<sequence>MSARLRAAGALLCALTLGGCSSSASGEGGGSPAPATVRPSVTTTPEQSLGLSYVALGDSFTAAPGVGEPTGPGACFRTDANYPHLLAERLGLDLADVSCAGATSRDLHAPQPLVGVPAQLAAVTSRTELVTLSIGANDGGLFAALASQCVGLGQLGQEQRARSCVGDERFAEDRLRAELAELSRETVRSVRAIRKRAPRAELVVIGYPQLVPARGTCEALPLDPDEVPFVHEVNSRVAAAVEDGARTARVAYVDMWSASEGHDACAPQPWVAGLRPVGPGAPLHPYAAHQVAVADALAALVS</sequence>
<dbReference type="Gene3D" id="3.40.50.1110">
    <property type="entry name" value="SGNH hydrolase"/>
    <property type="match status" value="1"/>
</dbReference>
<feature type="active site" evidence="1">
    <location>
        <position position="284"/>
    </location>
</feature>
<dbReference type="InterPro" id="IPR013830">
    <property type="entry name" value="SGNH_hydro"/>
</dbReference>
<feature type="disulfide bond" evidence="2">
    <location>
        <begin position="75"/>
        <end position="99"/>
    </location>
</feature>
<dbReference type="InterPro" id="IPR036514">
    <property type="entry name" value="SGNH_hydro_sf"/>
</dbReference>
<evidence type="ECO:0000256" key="4">
    <source>
        <dbReference type="SAM" id="SignalP"/>
    </source>
</evidence>
<organism evidence="6 7">
    <name type="scientific">Nocardioides aromaticivorans</name>
    <dbReference type="NCBI Taxonomy" id="200618"/>
    <lineage>
        <taxon>Bacteria</taxon>
        <taxon>Bacillati</taxon>
        <taxon>Actinomycetota</taxon>
        <taxon>Actinomycetes</taxon>
        <taxon>Propionibacteriales</taxon>
        <taxon>Nocardioidaceae</taxon>
        <taxon>Nocardioides</taxon>
    </lineage>
</organism>
<feature type="chain" id="PRO_5039615393" evidence="4">
    <location>
        <begin position="27"/>
        <end position="302"/>
    </location>
</feature>
<dbReference type="Proteomes" id="UP000562045">
    <property type="component" value="Unassembled WGS sequence"/>
</dbReference>
<evidence type="ECO:0000256" key="3">
    <source>
        <dbReference type="SAM" id="MobiDB-lite"/>
    </source>
</evidence>
<keyword evidence="2" id="KW-1015">Disulfide bond</keyword>
<evidence type="ECO:0000256" key="2">
    <source>
        <dbReference type="PIRSR" id="PIRSR637460-2"/>
    </source>
</evidence>
<reference evidence="6 7" key="1">
    <citation type="submission" date="2020-07" db="EMBL/GenBank/DDBJ databases">
        <title>Sequencing the genomes of 1000 actinobacteria strains.</title>
        <authorList>
            <person name="Klenk H.-P."/>
        </authorList>
    </citation>
    <scope>NUCLEOTIDE SEQUENCE [LARGE SCALE GENOMIC DNA]</scope>
    <source>
        <strain evidence="6 7">DSM 15131</strain>
    </source>
</reference>
<feature type="signal peptide" evidence="4">
    <location>
        <begin position="1"/>
        <end position="26"/>
    </location>
</feature>
<evidence type="ECO:0000313" key="6">
    <source>
        <dbReference type="EMBL" id="NYI44251.1"/>
    </source>
</evidence>
<dbReference type="CDD" id="cd01823">
    <property type="entry name" value="SEST_like"/>
    <property type="match status" value="1"/>
</dbReference>
<dbReference type="PANTHER" id="PTHR37981">
    <property type="entry name" value="LIPASE 2"/>
    <property type="match status" value="1"/>
</dbReference>
<dbReference type="PANTHER" id="PTHR37981:SF1">
    <property type="entry name" value="SGNH HYDROLASE-TYPE ESTERASE DOMAIN-CONTAINING PROTEIN"/>
    <property type="match status" value="1"/>
</dbReference>
<dbReference type="RefSeq" id="WP_179648161.1">
    <property type="nucleotide sequence ID" value="NZ_JACBZM010000001.1"/>
</dbReference>
<dbReference type="EMBL" id="JACBZM010000001">
    <property type="protein sequence ID" value="NYI44251.1"/>
    <property type="molecule type" value="Genomic_DNA"/>
</dbReference>
<comment type="caution">
    <text evidence="6">The sequence shown here is derived from an EMBL/GenBank/DDBJ whole genome shotgun (WGS) entry which is preliminary data.</text>
</comment>
<dbReference type="GO" id="GO:0019433">
    <property type="term" value="P:triglyceride catabolic process"/>
    <property type="evidence" value="ECO:0007669"/>
    <property type="project" value="TreeGrafter"/>
</dbReference>
<feature type="disulfide bond" evidence="2">
    <location>
        <begin position="149"/>
        <end position="164"/>
    </location>
</feature>
<feature type="disulfide bond" evidence="2">
    <location>
        <begin position="217"/>
        <end position="265"/>
    </location>
</feature>
<feature type="region of interest" description="Disordered" evidence="3">
    <location>
        <begin position="24"/>
        <end position="43"/>
    </location>
</feature>
<dbReference type="PROSITE" id="PS51257">
    <property type="entry name" value="PROKAR_LIPOPROTEIN"/>
    <property type="match status" value="1"/>
</dbReference>
<accession>A0A7Z0CK16</accession>
<proteinExistence type="predicted"/>
<keyword evidence="4" id="KW-0732">Signal</keyword>
<name>A0A7Z0CK16_9ACTN</name>